<evidence type="ECO:0000259" key="2">
    <source>
        <dbReference type="Pfam" id="PF03372"/>
    </source>
</evidence>
<evidence type="ECO:0000313" key="4">
    <source>
        <dbReference type="RefSeq" id="XP_006813171.1"/>
    </source>
</evidence>
<dbReference type="GeneID" id="102806937"/>
<evidence type="ECO:0000313" key="3">
    <source>
        <dbReference type="Proteomes" id="UP000694865"/>
    </source>
</evidence>
<dbReference type="InterPro" id="IPR036691">
    <property type="entry name" value="Endo/exonu/phosph_ase_sf"/>
</dbReference>
<proteinExistence type="predicted"/>
<evidence type="ECO:0000256" key="1">
    <source>
        <dbReference type="SAM" id="MobiDB-lite"/>
    </source>
</evidence>
<reference evidence="4" key="1">
    <citation type="submission" date="2025-08" db="UniProtKB">
        <authorList>
            <consortium name="RefSeq"/>
        </authorList>
    </citation>
    <scope>IDENTIFICATION</scope>
    <source>
        <tissue evidence="4">Testes</tissue>
    </source>
</reference>
<dbReference type="SUPFAM" id="SSF56219">
    <property type="entry name" value="DNase I-like"/>
    <property type="match status" value="1"/>
</dbReference>
<protein>
    <submittedName>
        <fullName evidence="4">Uncharacterized protein LOC102806937</fullName>
    </submittedName>
</protein>
<dbReference type="InterPro" id="IPR037493">
    <property type="entry name" value="ExoIII-like"/>
</dbReference>
<dbReference type="Proteomes" id="UP000694865">
    <property type="component" value="Unplaced"/>
</dbReference>
<accession>A0ABM0LZI0</accession>
<sequence length="162" mass="18792">MAVTTKHGHQPAQRLGWAAPAYQKKDGANNHPGPRRRRLHHDGVKPDRRFRVRVGSWNVGSMRGKGVEICEELRNRRVDVCCVQEMSWRGEGARMMGVEGRRYKLWWKGNNDELGGVGVLVKEELWEKVVEVRRRNDRVMTIVMAFEEEVMRLICVYAPQRG</sequence>
<dbReference type="RefSeq" id="XP_006813171.1">
    <property type="nucleotide sequence ID" value="XM_006813108.1"/>
</dbReference>
<feature type="region of interest" description="Disordered" evidence="1">
    <location>
        <begin position="1"/>
        <end position="44"/>
    </location>
</feature>
<dbReference type="PANTHER" id="PTHR43250">
    <property type="entry name" value="EXODEOXYRIBONUCLEASE III"/>
    <property type="match status" value="1"/>
</dbReference>
<dbReference type="InterPro" id="IPR005135">
    <property type="entry name" value="Endo/exonuclease/phosphatase"/>
</dbReference>
<name>A0ABM0LZI0_SACKO</name>
<feature type="domain" description="Endonuclease/exonuclease/phosphatase" evidence="2">
    <location>
        <begin position="55"/>
        <end position="138"/>
    </location>
</feature>
<keyword evidence="3" id="KW-1185">Reference proteome</keyword>
<organism evidence="3 4">
    <name type="scientific">Saccoglossus kowalevskii</name>
    <name type="common">Acorn worm</name>
    <dbReference type="NCBI Taxonomy" id="10224"/>
    <lineage>
        <taxon>Eukaryota</taxon>
        <taxon>Metazoa</taxon>
        <taxon>Hemichordata</taxon>
        <taxon>Enteropneusta</taxon>
        <taxon>Harrimaniidae</taxon>
        <taxon>Saccoglossus</taxon>
    </lineage>
</organism>
<dbReference type="PANTHER" id="PTHR43250:SF2">
    <property type="entry name" value="EXODEOXYRIBONUCLEASE III"/>
    <property type="match status" value="1"/>
</dbReference>
<dbReference type="Gene3D" id="3.60.10.10">
    <property type="entry name" value="Endonuclease/exonuclease/phosphatase"/>
    <property type="match status" value="1"/>
</dbReference>
<dbReference type="Pfam" id="PF03372">
    <property type="entry name" value="Exo_endo_phos"/>
    <property type="match status" value="1"/>
</dbReference>
<gene>
    <name evidence="4" type="primary">LOC102806937</name>
</gene>